<evidence type="ECO:0000313" key="2">
    <source>
        <dbReference type="EMBL" id="ROS00997.1"/>
    </source>
</evidence>
<dbReference type="Gene3D" id="3.40.30.10">
    <property type="entry name" value="Glutaredoxin"/>
    <property type="match status" value="1"/>
</dbReference>
<dbReference type="PROSITE" id="PS00195">
    <property type="entry name" value="GLUTAREDOXIN_1"/>
    <property type="match status" value="1"/>
</dbReference>
<dbReference type="PROSITE" id="PS51354">
    <property type="entry name" value="GLUTAREDOXIN_2"/>
    <property type="match status" value="1"/>
</dbReference>
<dbReference type="AlphaFoldDB" id="A0A3N2DMG4"/>
<sequence length="128" mass="14400">MFFTVVRKVLGAIILLVNAITQPKPIQRDAKEQAQIDVACQSLSLYQYHACPFCVKVRRVITRLNLPIELRDAKEEGFAAELLAGGGIKKVPCLRIESEAGIEWMYESSDIMAYLERRFAETEPVTAV</sequence>
<dbReference type="InterPro" id="IPR036249">
    <property type="entry name" value="Thioredoxin-like_sf"/>
</dbReference>
<comment type="caution">
    <text evidence="2">The sequence shown here is derived from an EMBL/GenBank/DDBJ whole genome shotgun (WGS) entry which is preliminary data.</text>
</comment>
<dbReference type="InterPro" id="IPR011767">
    <property type="entry name" value="GLR_AS"/>
</dbReference>
<dbReference type="RefSeq" id="WP_123711846.1">
    <property type="nucleotide sequence ID" value="NZ_RKHR01000004.1"/>
</dbReference>
<proteinExistence type="predicted"/>
<evidence type="ECO:0000259" key="1">
    <source>
        <dbReference type="Pfam" id="PF13417"/>
    </source>
</evidence>
<dbReference type="Proteomes" id="UP000275394">
    <property type="component" value="Unassembled WGS sequence"/>
</dbReference>
<protein>
    <submittedName>
        <fullName evidence="2">Glutathione S-transferase-like protein</fullName>
    </submittedName>
</protein>
<dbReference type="GO" id="GO:0016740">
    <property type="term" value="F:transferase activity"/>
    <property type="evidence" value="ECO:0007669"/>
    <property type="project" value="UniProtKB-KW"/>
</dbReference>
<dbReference type="EMBL" id="RKHR01000004">
    <property type="protein sequence ID" value="ROS00997.1"/>
    <property type="molecule type" value="Genomic_DNA"/>
</dbReference>
<name>A0A3N2DMG4_9GAMM</name>
<dbReference type="SUPFAM" id="SSF52833">
    <property type="entry name" value="Thioredoxin-like"/>
    <property type="match status" value="1"/>
</dbReference>
<evidence type="ECO:0000313" key="3">
    <source>
        <dbReference type="Proteomes" id="UP000275394"/>
    </source>
</evidence>
<keyword evidence="3" id="KW-1185">Reference proteome</keyword>
<keyword evidence="2" id="KW-0808">Transferase</keyword>
<gene>
    <name evidence="2" type="ORF">EDC56_1420</name>
</gene>
<dbReference type="Pfam" id="PF13417">
    <property type="entry name" value="GST_N_3"/>
    <property type="match status" value="1"/>
</dbReference>
<feature type="domain" description="GST N-terminal" evidence="1">
    <location>
        <begin position="45"/>
        <end position="122"/>
    </location>
</feature>
<dbReference type="InterPro" id="IPR004045">
    <property type="entry name" value="Glutathione_S-Trfase_N"/>
</dbReference>
<dbReference type="OrthoDB" id="9793736at2"/>
<reference evidence="2 3" key="1">
    <citation type="submission" date="2018-11" db="EMBL/GenBank/DDBJ databases">
        <title>Genomic Encyclopedia of Type Strains, Phase IV (KMG-IV): sequencing the most valuable type-strain genomes for metagenomic binning, comparative biology and taxonomic classification.</title>
        <authorList>
            <person name="Goeker M."/>
        </authorList>
    </citation>
    <scope>NUCLEOTIDE SEQUENCE [LARGE SCALE GENOMIC DNA]</scope>
    <source>
        <strain evidence="2 3">DSM 100316</strain>
    </source>
</reference>
<organism evidence="2 3">
    <name type="scientific">Sinobacterium caligoides</name>
    <dbReference type="NCBI Taxonomy" id="933926"/>
    <lineage>
        <taxon>Bacteria</taxon>
        <taxon>Pseudomonadati</taxon>
        <taxon>Pseudomonadota</taxon>
        <taxon>Gammaproteobacteria</taxon>
        <taxon>Cellvibrionales</taxon>
        <taxon>Spongiibacteraceae</taxon>
        <taxon>Sinobacterium</taxon>
    </lineage>
</organism>
<accession>A0A3N2DMG4</accession>